<keyword evidence="4" id="KW-1185">Reference proteome</keyword>
<accession>A0A8H7S984</accession>
<dbReference type="Proteomes" id="UP000646827">
    <property type="component" value="Unassembled WGS sequence"/>
</dbReference>
<name>A0A8H7S984_9FUNG</name>
<gene>
    <name evidence="3" type="ORF">INT45_009388</name>
</gene>
<evidence type="ECO:0000313" key="4">
    <source>
        <dbReference type="Proteomes" id="UP000646827"/>
    </source>
</evidence>
<proteinExistence type="predicted"/>
<dbReference type="EMBL" id="JAEPRB010000052">
    <property type="protein sequence ID" value="KAG2223936.1"/>
    <property type="molecule type" value="Genomic_DNA"/>
</dbReference>
<keyword evidence="2" id="KW-0812">Transmembrane</keyword>
<protein>
    <submittedName>
        <fullName evidence="3">Uncharacterized protein</fullName>
    </submittedName>
</protein>
<keyword evidence="2" id="KW-1133">Transmembrane helix</keyword>
<dbReference type="AlphaFoldDB" id="A0A8H7S984"/>
<evidence type="ECO:0000256" key="1">
    <source>
        <dbReference type="SAM" id="MobiDB-lite"/>
    </source>
</evidence>
<feature type="transmembrane region" description="Helical" evidence="2">
    <location>
        <begin position="243"/>
        <end position="263"/>
    </location>
</feature>
<keyword evidence="2" id="KW-0472">Membrane</keyword>
<feature type="transmembrane region" description="Helical" evidence="2">
    <location>
        <begin position="199"/>
        <end position="222"/>
    </location>
</feature>
<evidence type="ECO:0000256" key="2">
    <source>
        <dbReference type="SAM" id="Phobius"/>
    </source>
</evidence>
<evidence type="ECO:0000313" key="3">
    <source>
        <dbReference type="EMBL" id="KAG2223936.1"/>
    </source>
</evidence>
<comment type="caution">
    <text evidence="3">The sequence shown here is derived from an EMBL/GenBank/DDBJ whole genome shotgun (WGS) entry which is preliminary data.</text>
</comment>
<feature type="compositionally biased region" description="Polar residues" evidence="1">
    <location>
        <begin position="1"/>
        <end position="38"/>
    </location>
</feature>
<reference evidence="3 4" key="1">
    <citation type="submission" date="2020-12" db="EMBL/GenBank/DDBJ databases">
        <title>Metabolic potential, ecology and presence of endohyphal bacteria is reflected in genomic diversity of Mucoromycotina.</title>
        <authorList>
            <person name="Muszewska A."/>
            <person name="Okrasinska A."/>
            <person name="Steczkiewicz K."/>
            <person name="Drgas O."/>
            <person name="Orlowska M."/>
            <person name="Perlinska-Lenart U."/>
            <person name="Aleksandrzak-Piekarczyk T."/>
            <person name="Szatraj K."/>
            <person name="Zielenkiewicz U."/>
            <person name="Pilsyk S."/>
            <person name="Malc E."/>
            <person name="Mieczkowski P."/>
            <person name="Kruszewska J.S."/>
            <person name="Biernat P."/>
            <person name="Pawlowska J."/>
        </authorList>
    </citation>
    <scope>NUCLEOTIDE SEQUENCE [LARGE SCALE GENOMIC DNA]</scope>
    <source>
        <strain evidence="3 4">CBS 142.35</strain>
    </source>
</reference>
<sequence>MSQQQPNDWQKQITENLMDQQQQQRSTTPYSNDTNTAFTPPPRPSTETTVPDDEKQEQHYSPHISPLPPNAVVFKESDPDSSFNRYIETEYGPVLHNRLSEGSLKATSNNIVQNKPSESTLRDSKHFDDNDENLTTFWTALAKDLDTKKKHQLQKQAYAKSPVKHSSDWYQGYDYNATESHGLPAPWWVAAKHDEDGAYSLGALLFIFGFILPPLWWIGSIWPRRPRERGGKMAERWQKLNRIMSIGFSVILILAIIICVAVWKS</sequence>
<dbReference type="OrthoDB" id="2140426at2759"/>
<organism evidence="3 4">
    <name type="scientific">Circinella minor</name>
    <dbReference type="NCBI Taxonomy" id="1195481"/>
    <lineage>
        <taxon>Eukaryota</taxon>
        <taxon>Fungi</taxon>
        <taxon>Fungi incertae sedis</taxon>
        <taxon>Mucoromycota</taxon>
        <taxon>Mucoromycotina</taxon>
        <taxon>Mucoromycetes</taxon>
        <taxon>Mucorales</taxon>
        <taxon>Lichtheimiaceae</taxon>
        <taxon>Circinella</taxon>
    </lineage>
</organism>
<feature type="region of interest" description="Disordered" evidence="1">
    <location>
        <begin position="1"/>
        <end position="76"/>
    </location>
</feature>